<evidence type="ECO:0000259" key="14">
    <source>
        <dbReference type="Pfam" id="PF01930"/>
    </source>
</evidence>
<dbReference type="AlphaFoldDB" id="A0A831RPX0"/>
<evidence type="ECO:0000256" key="12">
    <source>
        <dbReference type="ARBA" id="ARBA00023211"/>
    </source>
</evidence>
<evidence type="ECO:0000313" key="15">
    <source>
        <dbReference type="EMBL" id="HEB97528.1"/>
    </source>
</evidence>
<dbReference type="Pfam" id="PF01930">
    <property type="entry name" value="Cas_Cas4"/>
    <property type="match status" value="1"/>
</dbReference>
<dbReference type="InterPro" id="IPR011604">
    <property type="entry name" value="PDDEXK-like_dom_sf"/>
</dbReference>
<comment type="cofactor">
    <cofactor evidence="1">
        <name>[4Fe-4S] cluster</name>
        <dbReference type="ChEBI" id="CHEBI:49883"/>
    </cofactor>
</comment>
<dbReference type="InterPro" id="IPR051827">
    <property type="entry name" value="Cas4_exonuclease"/>
</dbReference>
<comment type="cofactor">
    <cofactor evidence="13">
        <name>Mg(2+)</name>
        <dbReference type="ChEBI" id="CHEBI:18420"/>
    </cofactor>
    <cofactor evidence="13">
        <name>Mn(2+)</name>
        <dbReference type="ChEBI" id="CHEBI:29035"/>
    </cofactor>
    <text evidence="13">Mg(2+) or Mn(2+) required for ssDNA cleavage activity.</text>
</comment>
<keyword evidence="7 13" id="KW-0378">Hydrolase</keyword>
<evidence type="ECO:0000256" key="2">
    <source>
        <dbReference type="ARBA" id="ARBA00009189"/>
    </source>
</evidence>
<dbReference type="EC" id="3.1.12.1" evidence="3 13"/>
<dbReference type="Proteomes" id="UP000886251">
    <property type="component" value="Unassembled WGS sequence"/>
</dbReference>
<proteinExistence type="inferred from homology"/>
<comment type="function">
    <text evidence="13">CRISPR (clustered regularly interspaced short palindromic repeat) is an adaptive immune system that provides protection against mobile genetic elements (viruses, transposable elements and conjugative plasmids). CRISPR clusters contain sequences complementary to antecedent mobile elements and target invading nucleic acids. CRISPR clusters are transcribed and processed into CRISPR RNA (crRNA).</text>
</comment>
<sequence length="214" mass="25078">MDESGFDYLPLSALQHFAYCPRQFALIHIEQMWEENRFTAEGRVMHERVDSGQGETRKDLHIARGVRITSRCLRLTGIADVVEFHRDINGILLPGREGYWRPFPIEYKRGREKKEEWDRLQLCAQAMALEEMLDTEVTEGALFYGRQRRRKRVIIDSSLRDRTREKAEKMHVLWKSRRTPTAETGPKCDRCSLRECCLPGHHGASAYLNRMLDV</sequence>
<dbReference type="GO" id="GO:0046872">
    <property type="term" value="F:metal ion binding"/>
    <property type="evidence" value="ECO:0007669"/>
    <property type="project" value="UniProtKB-KW"/>
</dbReference>
<dbReference type="EMBL" id="DRKP01000176">
    <property type="protein sequence ID" value="HEB97528.1"/>
    <property type="molecule type" value="Genomic_DNA"/>
</dbReference>
<evidence type="ECO:0000256" key="3">
    <source>
        <dbReference type="ARBA" id="ARBA00012768"/>
    </source>
</evidence>
<dbReference type="GO" id="GO:0051607">
    <property type="term" value="P:defense response to virus"/>
    <property type="evidence" value="ECO:0007669"/>
    <property type="project" value="UniProtKB-KW"/>
</dbReference>
<keyword evidence="8 13" id="KW-0269">Exonuclease</keyword>
<comment type="cofactor">
    <cofactor evidence="13">
        <name>iron-sulfur cluster</name>
        <dbReference type="ChEBI" id="CHEBI:30408"/>
    </cofactor>
</comment>
<keyword evidence="9 13" id="KW-0408">Iron</keyword>
<dbReference type="PANTHER" id="PTHR36531">
    <property type="entry name" value="CRISPR-ASSOCIATED EXONUCLEASE CAS4"/>
    <property type="match status" value="1"/>
</dbReference>
<evidence type="ECO:0000256" key="4">
    <source>
        <dbReference type="ARBA" id="ARBA00020049"/>
    </source>
</evidence>
<keyword evidence="10 13" id="KW-0411">Iron-sulfur</keyword>
<evidence type="ECO:0000256" key="5">
    <source>
        <dbReference type="ARBA" id="ARBA00022722"/>
    </source>
</evidence>
<accession>A0A831RPX0</accession>
<dbReference type="NCBIfam" id="TIGR00372">
    <property type="entry name" value="cas4"/>
    <property type="match status" value="1"/>
</dbReference>
<dbReference type="PANTHER" id="PTHR36531:SF6">
    <property type="entry name" value="DNA REPLICATION ATP-DEPENDENT HELICASE_NUCLEASE DNA2"/>
    <property type="match status" value="1"/>
</dbReference>
<comment type="similarity">
    <text evidence="2 13">Belongs to the CRISPR-associated exonuclease Cas4 family.</text>
</comment>
<evidence type="ECO:0000256" key="11">
    <source>
        <dbReference type="ARBA" id="ARBA00023118"/>
    </source>
</evidence>
<evidence type="ECO:0000256" key="10">
    <source>
        <dbReference type="ARBA" id="ARBA00023014"/>
    </source>
</evidence>
<dbReference type="InterPro" id="IPR022765">
    <property type="entry name" value="Dna2/Cas4_DUF83"/>
</dbReference>
<gene>
    <name evidence="15" type="primary">cas4</name>
    <name evidence="15" type="ORF">ENI96_13985</name>
</gene>
<dbReference type="GO" id="GO:0051536">
    <property type="term" value="F:iron-sulfur cluster binding"/>
    <property type="evidence" value="ECO:0007669"/>
    <property type="project" value="UniProtKB-KW"/>
</dbReference>
<dbReference type="Gene3D" id="3.90.320.10">
    <property type="match status" value="1"/>
</dbReference>
<evidence type="ECO:0000256" key="9">
    <source>
        <dbReference type="ARBA" id="ARBA00023004"/>
    </source>
</evidence>
<name>A0A831RPX0_9GAMM</name>
<organism evidence="15">
    <name type="scientific">Sedimenticola thiotaurini</name>
    <dbReference type="NCBI Taxonomy" id="1543721"/>
    <lineage>
        <taxon>Bacteria</taxon>
        <taxon>Pseudomonadati</taxon>
        <taxon>Pseudomonadota</taxon>
        <taxon>Gammaproteobacteria</taxon>
        <taxon>Chromatiales</taxon>
        <taxon>Sedimenticolaceae</taxon>
        <taxon>Sedimenticola</taxon>
    </lineage>
</organism>
<evidence type="ECO:0000256" key="1">
    <source>
        <dbReference type="ARBA" id="ARBA00001966"/>
    </source>
</evidence>
<keyword evidence="12 13" id="KW-0464">Manganese</keyword>
<dbReference type="GO" id="GO:0004527">
    <property type="term" value="F:exonuclease activity"/>
    <property type="evidence" value="ECO:0007669"/>
    <property type="project" value="UniProtKB-KW"/>
</dbReference>
<keyword evidence="6 13" id="KW-0479">Metal-binding</keyword>
<dbReference type="InterPro" id="IPR013343">
    <property type="entry name" value="CRISPR-assoc_prot_Cas4"/>
</dbReference>
<reference evidence="15" key="1">
    <citation type="journal article" date="2020" name="mSystems">
        <title>Genome- and Community-Level Interaction Insights into Carbon Utilization and Element Cycling Functions of Hydrothermarchaeota in Hydrothermal Sediment.</title>
        <authorList>
            <person name="Zhou Z."/>
            <person name="Liu Y."/>
            <person name="Xu W."/>
            <person name="Pan J."/>
            <person name="Luo Z.H."/>
            <person name="Li M."/>
        </authorList>
    </citation>
    <scope>NUCLEOTIDE SEQUENCE [LARGE SCALE GENOMIC DNA]</scope>
    <source>
        <strain evidence="15">HyVt-443</strain>
    </source>
</reference>
<evidence type="ECO:0000256" key="7">
    <source>
        <dbReference type="ARBA" id="ARBA00022801"/>
    </source>
</evidence>
<keyword evidence="11 13" id="KW-0051">Antiviral defense</keyword>
<evidence type="ECO:0000256" key="13">
    <source>
        <dbReference type="RuleBase" id="RU365022"/>
    </source>
</evidence>
<protein>
    <recommendedName>
        <fullName evidence="4 13">CRISPR-associated exonuclease Cas4</fullName>
        <ecNumber evidence="3 13">3.1.12.1</ecNumber>
    </recommendedName>
</protein>
<comment type="caution">
    <text evidence="15">The sequence shown here is derived from an EMBL/GenBank/DDBJ whole genome shotgun (WGS) entry which is preliminary data.</text>
</comment>
<keyword evidence="5 13" id="KW-0540">Nuclease</keyword>
<evidence type="ECO:0000256" key="8">
    <source>
        <dbReference type="ARBA" id="ARBA00022839"/>
    </source>
</evidence>
<feature type="domain" description="DUF83" evidence="14">
    <location>
        <begin position="12"/>
        <end position="198"/>
    </location>
</feature>
<evidence type="ECO:0000256" key="6">
    <source>
        <dbReference type="ARBA" id="ARBA00022723"/>
    </source>
</evidence>